<evidence type="ECO:0000259" key="3">
    <source>
        <dbReference type="PROSITE" id="PS50977"/>
    </source>
</evidence>
<reference evidence="4 5" key="1">
    <citation type="submission" date="2020-08" db="EMBL/GenBank/DDBJ databases">
        <title>Genomic Encyclopedia of Type Strains, Phase IV (KMG-IV): sequencing the most valuable type-strain genomes for metagenomic binning, comparative biology and taxonomic classification.</title>
        <authorList>
            <person name="Goeker M."/>
        </authorList>
    </citation>
    <scope>NUCLEOTIDE SEQUENCE [LARGE SCALE GENOMIC DNA]</scope>
    <source>
        <strain evidence="4 5">DSM 101791</strain>
    </source>
</reference>
<dbReference type="InterPro" id="IPR050109">
    <property type="entry name" value="HTH-type_TetR-like_transc_reg"/>
</dbReference>
<feature type="domain" description="HTH tetR-type" evidence="3">
    <location>
        <begin position="2"/>
        <end position="62"/>
    </location>
</feature>
<dbReference type="PANTHER" id="PTHR30055:SF219">
    <property type="entry name" value="TRANSCRIPTIONAL REGULATORY PROTEIN"/>
    <property type="match status" value="1"/>
</dbReference>
<keyword evidence="5" id="KW-1185">Reference proteome</keyword>
<name>A0A7W8LQL8_9DEIO</name>
<keyword evidence="1 2" id="KW-0238">DNA-binding</keyword>
<accession>A0A7W8LQL8</accession>
<evidence type="ECO:0000256" key="2">
    <source>
        <dbReference type="PROSITE-ProRule" id="PRU00335"/>
    </source>
</evidence>
<dbReference type="InterPro" id="IPR009057">
    <property type="entry name" value="Homeodomain-like_sf"/>
</dbReference>
<evidence type="ECO:0000256" key="1">
    <source>
        <dbReference type="ARBA" id="ARBA00023125"/>
    </source>
</evidence>
<dbReference type="SUPFAM" id="SSF48498">
    <property type="entry name" value="Tetracyclin repressor-like, C-terminal domain"/>
    <property type="match status" value="1"/>
</dbReference>
<evidence type="ECO:0000313" key="5">
    <source>
        <dbReference type="Proteomes" id="UP000525389"/>
    </source>
</evidence>
<organism evidence="4 5">
    <name type="scientific">Deinococcus budaensis</name>
    <dbReference type="NCBI Taxonomy" id="1665626"/>
    <lineage>
        <taxon>Bacteria</taxon>
        <taxon>Thermotogati</taxon>
        <taxon>Deinococcota</taxon>
        <taxon>Deinococci</taxon>
        <taxon>Deinococcales</taxon>
        <taxon>Deinococcaceae</taxon>
        <taxon>Deinococcus</taxon>
    </lineage>
</organism>
<dbReference type="GO" id="GO:0003700">
    <property type="term" value="F:DNA-binding transcription factor activity"/>
    <property type="evidence" value="ECO:0007669"/>
    <property type="project" value="TreeGrafter"/>
</dbReference>
<dbReference type="Proteomes" id="UP000525389">
    <property type="component" value="Unassembled WGS sequence"/>
</dbReference>
<dbReference type="GO" id="GO:0000976">
    <property type="term" value="F:transcription cis-regulatory region binding"/>
    <property type="evidence" value="ECO:0007669"/>
    <property type="project" value="TreeGrafter"/>
</dbReference>
<sequence>MPSKREQIVAVALRLYREGGVAGTTLKDVAAAAGLPVGNLYYYFRTRDDLVRAALQACEGELSDLLARLSPLPPRAWFGAYFDWLLADPAGAARFGCPFGTLAGELRALGDPAAAQAAQTVALYLGAVRERTVALGRPLSDADDLFLAVQGAYTVARALNDPGFFRQGVERLRAAAPQLRSQGDLAP</sequence>
<dbReference type="AlphaFoldDB" id="A0A7W8LQL8"/>
<gene>
    <name evidence="4" type="ORF">HNQ09_002183</name>
</gene>
<evidence type="ECO:0000313" key="4">
    <source>
        <dbReference type="EMBL" id="MBB5234740.1"/>
    </source>
</evidence>
<dbReference type="EMBL" id="JACHFN010000007">
    <property type="protein sequence ID" value="MBB5234740.1"/>
    <property type="molecule type" value="Genomic_DNA"/>
</dbReference>
<dbReference type="PRINTS" id="PR00455">
    <property type="entry name" value="HTHTETR"/>
</dbReference>
<dbReference type="Pfam" id="PF00440">
    <property type="entry name" value="TetR_N"/>
    <property type="match status" value="1"/>
</dbReference>
<dbReference type="InterPro" id="IPR001647">
    <property type="entry name" value="HTH_TetR"/>
</dbReference>
<dbReference type="PANTHER" id="PTHR30055">
    <property type="entry name" value="HTH-TYPE TRANSCRIPTIONAL REGULATOR RUTR"/>
    <property type="match status" value="1"/>
</dbReference>
<dbReference type="PROSITE" id="PS50977">
    <property type="entry name" value="HTH_TETR_2"/>
    <property type="match status" value="1"/>
</dbReference>
<comment type="caution">
    <text evidence="4">The sequence shown here is derived from an EMBL/GenBank/DDBJ whole genome shotgun (WGS) entry which is preliminary data.</text>
</comment>
<dbReference type="RefSeq" id="WP_184028970.1">
    <property type="nucleotide sequence ID" value="NZ_JACHFN010000007.1"/>
</dbReference>
<dbReference type="SUPFAM" id="SSF46689">
    <property type="entry name" value="Homeodomain-like"/>
    <property type="match status" value="1"/>
</dbReference>
<feature type="DNA-binding region" description="H-T-H motif" evidence="2">
    <location>
        <begin position="25"/>
        <end position="44"/>
    </location>
</feature>
<dbReference type="Gene3D" id="1.10.357.10">
    <property type="entry name" value="Tetracycline Repressor, domain 2"/>
    <property type="match status" value="1"/>
</dbReference>
<proteinExistence type="predicted"/>
<protein>
    <submittedName>
        <fullName evidence="4">AcrR family transcriptional regulator</fullName>
    </submittedName>
</protein>
<dbReference type="InterPro" id="IPR036271">
    <property type="entry name" value="Tet_transcr_reg_TetR-rel_C_sf"/>
</dbReference>